<comment type="caution">
    <text evidence="1">The sequence shown here is derived from an EMBL/GenBank/DDBJ whole genome shotgun (WGS) entry which is preliminary data.</text>
</comment>
<dbReference type="RefSeq" id="WP_154544550.1">
    <property type="nucleotide sequence ID" value="NZ_VULO01000006.1"/>
</dbReference>
<protein>
    <submittedName>
        <fullName evidence="1">DUF4194 domain-containing protein</fullName>
    </submittedName>
</protein>
<dbReference type="EMBL" id="VULO01000006">
    <property type="protein sequence ID" value="MSS84309.1"/>
    <property type="molecule type" value="Genomic_DNA"/>
</dbReference>
<reference evidence="1 2" key="1">
    <citation type="submission" date="2019-08" db="EMBL/GenBank/DDBJ databases">
        <title>In-depth cultivation of the pig gut microbiome towards novel bacterial diversity and tailored functional studies.</title>
        <authorList>
            <person name="Wylensek D."/>
            <person name="Hitch T.C.A."/>
            <person name="Clavel T."/>
        </authorList>
    </citation>
    <scope>NUCLEOTIDE SEQUENCE [LARGE SCALE GENOMIC DNA]</scope>
    <source>
        <strain evidence="1 2">WB03_NA08</strain>
    </source>
</reference>
<dbReference type="InterPro" id="IPR025449">
    <property type="entry name" value="JetB"/>
</dbReference>
<organism evidence="1 2">
    <name type="scientific">Scrofimicrobium canadense</name>
    <dbReference type="NCBI Taxonomy" id="2652290"/>
    <lineage>
        <taxon>Bacteria</taxon>
        <taxon>Bacillati</taxon>
        <taxon>Actinomycetota</taxon>
        <taxon>Actinomycetes</taxon>
        <taxon>Actinomycetales</taxon>
        <taxon>Actinomycetaceae</taxon>
        <taxon>Scrofimicrobium</taxon>
    </lineage>
</organism>
<evidence type="ECO:0000313" key="2">
    <source>
        <dbReference type="Proteomes" id="UP000470875"/>
    </source>
</evidence>
<dbReference type="Proteomes" id="UP000470875">
    <property type="component" value="Unassembled WGS sequence"/>
</dbReference>
<dbReference type="Pfam" id="PF13835">
    <property type="entry name" value="DUF4194"/>
    <property type="match status" value="1"/>
</dbReference>
<dbReference type="AlphaFoldDB" id="A0A6N7VRC9"/>
<evidence type="ECO:0000313" key="1">
    <source>
        <dbReference type="EMBL" id="MSS84309.1"/>
    </source>
</evidence>
<sequence>MRTPEEHATAATIITLMQGVVYRQANEATWTNLDRFEAQIRDHFSLIGVDVVIDQLEGYAYLRTNPVQEGEEALPPLVRKRALTYGASLLLVLLRKRLLEFDASGEEGKLVVNREKLSEMMRVFLPDSTNEVRSARQVDSAISKATELGFLRPLRGQGNLWEVQRILKAYVDAEVLGDLDHKLATYTGKEGDD</sequence>
<proteinExistence type="predicted"/>
<accession>A0A6N7VRC9</accession>
<gene>
    <name evidence="1" type="ORF">FYJ24_05920</name>
</gene>
<keyword evidence="2" id="KW-1185">Reference proteome</keyword>
<name>A0A6N7VRC9_9ACTO</name>